<dbReference type="InterPro" id="IPR003000">
    <property type="entry name" value="Sirtuin"/>
</dbReference>
<dbReference type="InterPro" id="IPR026590">
    <property type="entry name" value="Ssirtuin_cat_dom"/>
</dbReference>
<keyword evidence="7" id="KW-1185">Reference proteome</keyword>
<gene>
    <name evidence="6" type="ORF">SAMN04489868_1506</name>
</gene>
<dbReference type="Proteomes" id="UP000198668">
    <property type="component" value="Unassembled WGS sequence"/>
</dbReference>
<dbReference type="Gene3D" id="3.30.1600.10">
    <property type="entry name" value="SIR2/SIRT2 'Small Domain"/>
    <property type="match status" value="1"/>
</dbReference>
<accession>A0A1I3DRT1</accession>
<dbReference type="PANTHER" id="PTHR11085">
    <property type="entry name" value="NAD-DEPENDENT PROTEIN DEACYLASE SIRTUIN-5, MITOCHONDRIAL-RELATED"/>
    <property type="match status" value="1"/>
</dbReference>
<dbReference type="NCBIfam" id="NF001752">
    <property type="entry name" value="PRK00481.1-1"/>
    <property type="match status" value="1"/>
</dbReference>
<dbReference type="Pfam" id="PF02146">
    <property type="entry name" value="SIR2"/>
    <property type="match status" value="1"/>
</dbReference>
<dbReference type="AlphaFoldDB" id="A0A1I3DRT1"/>
<evidence type="ECO:0000313" key="7">
    <source>
        <dbReference type="Proteomes" id="UP000198668"/>
    </source>
</evidence>
<reference evidence="6 7" key="1">
    <citation type="submission" date="2016-10" db="EMBL/GenBank/DDBJ databases">
        <authorList>
            <person name="de Groot N.N."/>
        </authorList>
    </citation>
    <scope>NUCLEOTIDE SEQUENCE [LARGE SCALE GENOMIC DNA]</scope>
    <source>
        <strain evidence="6 7">DSM 27630</strain>
    </source>
</reference>
<dbReference type="EC" id="2.3.1.286" evidence="1"/>
<sequence length="244" mass="27657">MEQEIKQLQRYIDEAKKIVFFGGAGVSTESGLPDYRSQEGTYTKLEKEHLNPKIVMSKRYMLENPVAFFNRPNTQKKLRPKPNAGHQYLADLERSGKDVRIITQNVDGLHQKAGSKLVVELHGNNRRFYCMKCGREYPLNDMPRDKDNVPRCPIDQGIIRADVILFGENLDPRVLERSKALLADSDLLIIAGTSLSVYPAKNLVRHFGGKRVVVINKTPIDVPDLQVDLMIESEVGKTLEQLTI</sequence>
<evidence type="ECO:0000256" key="2">
    <source>
        <dbReference type="ARBA" id="ARBA00022679"/>
    </source>
</evidence>
<dbReference type="GO" id="GO:0070403">
    <property type="term" value="F:NAD+ binding"/>
    <property type="evidence" value="ECO:0007669"/>
    <property type="project" value="InterPro"/>
</dbReference>
<dbReference type="CDD" id="cd01407">
    <property type="entry name" value="SIR2-fam"/>
    <property type="match status" value="1"/>
</dbReference>
<dbReference type="SUPFAM" id="SSF52467">
    <property type="entry name" value="DHS-like NAD/FAD-binding domain"/>
    <property type="match status" value="1"/>
</dbReference>
<proteinExistence type="predicted"/>
<dbReference type="PANTHER" id="PTHR11085:SF4">
    <property type="entry name" value="NAD-DEPENDENT PROTEIN DEACYLASE"/>
    <property type="match status" value="1"/>
</dbReference>
<dbReference type="InterPro" id="IPR026591">
    <property type="entry name" value="Sirtuin_cat_small_dom_sf"/>
</dbReference>
<evidence type="ECO:0000259" key="5">
    <source>
        <dbReference type="PROSITE" id="PS50305"/>
    </source>
</evidence>
<evidence type="ECO:0000256" key="1">
    <source>
        <dbReference type="ARBA" id="ARBA00012928"/>
    </source>
</evidence>
<dbReference type="Gene3D" id="3.40.50.1220">
    <property type="entry name" value="TPP-binding domain"/>
    <property type="match status" value="1"/>
</dbReference>
<dbReference type="EMBL" id="FOQE01000050">
    <property type="protein sequence ID" value="SFH89457.1"/>
    <property type="molecule type" value="Genomic_DNA"/>
</dbReference>
<keyword evidence="3" id="KW-0520">NAD</keyword>
<keyword evidence="2" id="KW-0808">Transferase</keyword>
<feature type="domain" description="Deacetylase sirtuin-type" evidence="5">
    <location>
        <begin position="1"/>
        <end position="244"/>
    </location>
</feature>
<dbReference type="InterPro" id="IPR050134">
    <property type="entry name" value="NAD-dep_sirtuin_deacylases"/>
</dbReference>
<comment type="caution">
    <text evidence="4">Lacks conserved residue(s) required for the propagation of feature annotation.</text>
</comment>
<organism evidence="6 7">
    <name type="scientific">Pisciglobus halotolerans</name>
    <dbReference type="NCBI Taxonomy" id="745365"/>
    <lineage>
        <taxon>Bacteria</taxon>
        <taxon>Bacillati</taxon>
        <taxon>Bacillota</taxon>
        <taxon>Bacilli</taxon>
        <taxon>Lactobacillales</taxon>
        <taxon>Carnobacteriaceae</taxon>
    </lineage>
</organism>
<name>A0A1I3DRT1_9LACT</name>
<evidence type="ECO:0000313" key="6">
    <source>
        <dbReference type="EMBL" id="SFH89457.1"/>
    </source>
</evidence>
<dbReference type="RefSeq" id="WP_177186246.1">
    <property type="nucleotide sequence ID" value="NZ_FOQE01000050.1"/>
</dbReference>
<dbReference type="InterPro" id="IPR029035">
    <property type="entry name" value="DHS-like_NAD/FAD-binding_dom"/>
</dbReference>
<protein>
    <recommendedName>
        <fullName evidence="1">protein acetyllysine N-acetyltransferase</fullName>
        <ecNumber evidence="1">2.3.1.286</ecNumber>
    </recommendedName>
</protein>
<dbReference type="PROSITE" id="PS50305">
    <property type="entry name" value="SIRTUIN"/>
    <property type="match status" value="1"/>
</dbReference>
<evidence type="ECO:0000256" key="4">
    <source>
        <dbReference type="PROSITE-ProRule" id="PRU00236"/>
    </source>
</evidence>
<dbReference type="GO" id="GO:0017136">
    <property type="term" value="F:histone deacetylase activity, NAD-dependent"/>
    <property type="evidence" value="ECO:0007669"/>
    <property type="project" value="TreeGrafter"/>
</dbReference>
<evidence type="ECO:0000256" key="3">
    <source>
        <dbReference type="ARBA" id="ARBA00023027"/>
    </source>
</evidence>